<gene>
    <name evidence="10" type="primary">nagZ</name>
    <name evidence="13" type="ORF">BECKLPF1236B_GA0070989_107516</name>
</gene>
<accession>A0A450WE48</accession>
<keyword evidence="7 10" id="KW-0326">Glycosidase</keyword>
<dbReference type="GO" id="GO:0009254">
    <property type="term" value="P:peptidoglycan turnover"/>
    <property type="evidence" value="ECO:0007669"/>
    <property type="project" value="UniProtKB-UniRule"/>
</dbReference>
<dbReference type="GO" id="GO:0005975">
    <property type="term" value="P:carbohydrate metabolic process"/>
    <property type="evidence" value="ECO:0007669"/>
    <property type="project" value="InterPro"/>
</dbReference>
<evidence type="ECO:0000256" key="1">
    <source>
        <dbReference type="ARBA" id="ARBA00001231"/>
    </source>
</evidence>
<comment type="function">
    <text evidence="10">Plays a role in peptidoglycan recycling by cleaving the terminal beta-1,4-linked N-acetylglucosamine (GlcNAc) from peptide-linked peptidoglycan fragments, giving rise to free GlcNAc, anhydro-N-acetylmuramic acid and anhydro-N-acetylmuramic acid-linked peptides.</text>
</comment>
<keyword evidence="8 10" id="KW-0131">Cell cycle</keyword>
<feature type="site" description="Important for catalytic activity" evidence="10">
    <location>
        <position position="179"/>
    </location>
</feature>
<keyword evidence="5 10" id="KW-0133">Cell shape</keyword>
<feature type="binding site" evidence="10">
    <location>
        <position position="64"/>
    </location>
    <ligand>
        <name>substrate</name>
    </ligand>
</feature>
<evidence type="ECO:0000256" key="4">
    <source>
        <dbReference type="ARBA" id="ARBA00022801"/>
    </source>
</evidence>
<dbReference type="GO" id="GO:0004563">
    <property type="term" value="F:beta-N-acetylhexosaminidase activity"/>
    <property type="evidence" value="ECO:0007669"/>
    <property type="project" value="UniProtKB-UniRule"/>
</dbReference>
<feature type="region of interest" description="Disordered" evidence="11">
    <location>
        <begin position="338"/>
        <end position="366"/>
    </location>
</feature>
<evidence type="ECO:0000256" key="10">
    <source>
        <dbReference type="HAMAP-Rule" id="MF_00364"/>
    </source>
</evidence>
<dbReference type="EMBL" id="CAADFK010000075">
    <property type="protein sequence ID" value="VFK15310.1"/>
    <property type="molecule type" value="Genomic_DNA"/>
</dbReference>
<evidence type="ECO:0000256" key="5">
    <source>
        <dbReference type="ARBA" id="ARBA00022960"/>
    </source>
</evidence>
<dbReference type="PANTHER" id="PTHR30480">
    <property type="entry name" value="BETA-HEXOSAMINIDASE-RELATED"/>
    <property type="match status" value="1"/>
</dbReference>
<feature type="active site" description="Proton donor/acceptor" evidence="10">
    <location>
        <position position="181"/>
    </location>
</feature>
<feature type="domain" description="Glycoside hydrolase family 3 N-terminal" evidence="12">
    <location>
        <begin position="13"/>
        <end position="296"/>
    </location>
</feature>
<dbReference type="GO" id="GO:0005737">
    <property type="term" value="C:cytoplasm"/>
    <property type="evidence" value="ECO:0007669"/>
    <property type="project" value="UniProtKB-SubCell"/>
</dbReference>
<dbReference type="GO" id="GO:0051301">
    <property type="term" value="P:cell division"/>
    <property type="evidence" value="ECO:0007669"/>
    <property type="project" value="UniProtKB-KW"/>
</dbReference>
<evidence type="ECO:0000256" key="6">
    <source>
        <dbReference type="ARBA" id="ARBA00022984"/>
    </source>
</evidence>
<feature type="binding site" evidence="10">
    <location>
        <begin position="168"/>
        <end position="169"/>
    </location>
    <ligand>
        <name>substrate</name>
    </ligand>
</feature>
<feature type="binding site" evidence="10">
    <location>
        <position position="72"/>
    </location>
    <ligand>
        <name>substrate</name>
    </ligand>
</feature>
<evidence type="ECO:0000256" key="8">
    <source>
        <dbReference type="ARBA" id="ARBA00023306"/>
    </source>
</evidence>
<dbReference type="InterPro" id="IPR001764">
    <property type="entry name" value="Glyco_hydro_3_N"/>
</dbReference>
<keyword evidence="6 10" id="KW-0573">Peptidoglycan synthesis</keyword>
<keyword evidence="2 10" id="KW-0963">Cytoplasm</keyword>
<comment type="similarity">
    <text evidence="10">Belongs to the glycosyl hydrolase 3 family. NagZ subfamily.</text>
</comment>
<evidence type="ECO:0000256" key="11">
    <source>
        <dbReference type="SAM" id="MobiDB-lite"/>
    </source>
</evidence>
<dbReference type="InterPro" id="IPR022956">
    <property type="entry name" value="Beta_hexosaminidase_bac"/>
</dbReference>
<evidence type="ECO:0000313" key="13">
    <source>
        <dbReference type="EMBL" id="VFK15310.1"/>
    </source>
</evidence>
<dbReference type="NCBIfam" id="NF003740">
    <property type="entry name" value="PRK05337.1"/>
    <property type="match status" value="1"/>
</dbReference>
<reference evidence="13" key="1">
    <citation type="submission" date="2019-02" db="EMBL/GenBank/DDBJ databases">
        <authorList>
            <person name="Gruber-Vodicka R. H."/>
            <person name="Seah K. B. B."/>
        </authorList>
    </citation>
    <scope>NUCLEOTIDE SEQUENCE</scope>
    <source>
        <strain evidence="13">BECK_S313</strain>
    </source>
</reference>
<evidence type="ECO:0000259" key="12">
    <source>
        <dbReference type="Pfam" id="PF00933"/>
    </source>
</evidence>
<dbReference type="GO" id="GO:0008360">
    <property type="term" value="P:regulation of cell shape"/>
    <property type="evidence" value="ECO:0007669"/>
    <property type="project" value="UniProtKB-KW"/>
</dbReference>
<protein>
    <recommendedName>
        <fullName evidence="10">Beta-hexosaminidase</fullName>
        <ecNumber evidence="10">3.2.1.52</ecNumber>
    </recommendedName>
    <alternativeName>
        <fullName evidence="10">Beta-N-acetylhexosaminidase</fullName>
    </alternativeName>
    <alternativeName>
        <fullName evidence="10">N-acetyl-beta-glucosaminidase</fullName>
    </alternativeName>
</protein>
<comment type="catalytic activity">
    <reaction evidence="1 10">
        <text>Hydrolysis of terminal non-reducing N-acetyl-D-hexosamine residues in N-acetyl-beta-D-hexosaminides.</text>
        <dbReference type="EC" id="3.2.1.52"/>
    </reaction>
</comment>
<evidence type="ECO:0000256" key="7">
    <source>
        <dbReference type="ARBA" id="ARBA00023295"/>
    </source>
</evidence>
<evidence type="ECO:0000256" key="2">
    <source>
        <dbReference type="ARBA" id="ARBA00022490"/>
    </source>
</evidence>
<dbReference type="SUPFAM" id="SSF51445">
    <property type="entry name" value="(Trans)glycosidases"/>
    <property type="match status" value="1"/>
</dbReference>
<dbReference type="InterPro" id="IPR050226">
    <property type="entry name" value="NagZ_Beta-hexosaminidase"/>
</dbReference>
<keyword evidence="9 10" id="KW-0961">Cell wall biogenesis/degradation</keyword>
<dbReference type="HAMAP" id="MF_00364">
    <property type="entry name" value="NagZ"/>
    <property type="match status" value="1"/>
</dbReference>
<feature type="active site" description="Nucleophile" evidence="10">
    <location>
        <position position="252"/>
    </location>
</feature>
<feature type="binding site" evidence="10">
    <location>
        <position position="138"/>
    </location>
    <ligand>
        <name>substrate</name>
    </ligand>
</feature>
<dbReference type="GO" id="GO:0009252">
    <property type="term" value="P:peptidoglycan biosynthetic process"/>
    <property type="evidence" value="ECO:0007669"/>
    <property type="project" value="UniProtKB-KW"/>
</dbReference>
<dbReference type="GO" id="GO:0071555">
    <property type="term" value="P:cell wall organization"/>
    <property type="evidence" value="ECO:0007669"/>
    <property type="project" value="UniProtKB-KW"/>
</dbReference>
<dbReference type="PANTHER" id="PTHR30480:SF13">
    <property type="entry name" value="BETA-HEXOSAMINIDASE"/>
    <property type="match status" value="1"/>
</dbReference>
<keyword evidence="4 10" id="KW-0378">Hydrolase</keyword>
<dbReference type="AlphaFoldDB" id="A0A450WE48"/>
<evidence type="ECO:0000256" key="3">
    <source>
        <dbReference type="ARBA" id="ARBA00022618"/>
    </source>
</evidence>
<sequence>MSHGPIMLDLQDLELRAEERELLRHPAVGGVILFARNYQSPEQISELIRAIRQARTKPLLVALDQEGGRVQRLREGFTRLPPAAWYGKRYRQQAEAGLTAAREAGWLMAAELRAIDVDFSFAPVADLDGADNPAIGARAFAQEPRQAAMLAAAWMRGAREAGMSSVAKHFPGHGGVAIDSHVELPRDNRTLGQLWHHDLLPFRHLIAKGVEAIMPGHLLFEALDAQPVVFSRYWLQEVLRDKLRFTGPIVTDDLNMQGITGLGEIEERCRYALAAGCDLLLVCNDRPSAIRAIEALAGYSDPQARHRLLRLQGNPRITHHALNEQPRWRQAARLLAEHAPERDRTIDPTTHYQGKPNDHDNYEDRR</sequence>
<dbReference type="UniPathway" id="UPA00544"/>
<name>A0A450WE48_9GAMM</name>
<dbReference type="EC" id="3.2.1.52" evidence="10"/>
<dbReference type="Gene3D" id="3.20.20.300">
    <property type="entry name" value="Glycoside hydrolase, family 3, N-terminal domain"/>
    <property type="match status" value="1"/>
</dbReference>
<dbReference type="Pfam" id="PF00933">
    <property type="entry name" value="Glyco_hydro_3"/>
    <property type="match status" value="1"/>
</dbReference>
<keyword evidence="3 10" id="KW-0132">Cell division</keyword>
<dbReference type="InterPro" id="IPR036962">
    <property type="entry name" value="Glyco_hydro_3_N_sf"/>
</dbReference>
<proteinExistence type="inferred from homology"/>
<feature type="compositionally biased region" description="Basic and acidic residues" evidence="11">
    <location>
        <begin position="356"/>
        <end position="366"/>
    </location>
</feature>
<dbReference type="InterPro" id="IPR017853">
    <property type="entry name" value="GH"/>
</dbReference>
<evidence type="ECO:0000256" key="9">
    <source>
        <dbReference type="ARBA" id="ARBA00023316"/>
    </source>
</evidence>
<comment type="pathway">
    <text evidence="10">Cell wall biogenesis; peptidoglycan recycling.</text>
</comment>
<organism evidence="13">
    <name type="scientific">Candidatus Kentrum sp. LPFa</name>
    <dbReference type="NCBI Taxonomy" id="2126335"/>
    <lineage>
        <taxon>Bacteria</taxon>
        <taxon>Pseudomonadati</taxon>
        <taxon>Pseudomonadota</taxon>
        <taxon>Gammaproteobacteria</taxon>
        <taxon>Candidatus Kentrum</taxon>
    </lineage>
</organism>
<comment type="subcellular location">
    <subcellularLocation>
        <location evidence="10">Cytoplasm</location>
    </subcellularLocation>
</comment>